<proteinExistence type="predicted"/>
<feature type="domain" description="Peptidase S24/S26A/S26B/S26C" evidence="4">
    <location>
        <begin position="63"/>
        <end position="190"/>
    </location>
</feature>
<dbReference type="AlphaFoldDB" id="A0A0P1FJA3"/>
<dbReference type="Gene3D" id="2.10.109.10">
    <property type="entry name" value="Umud Fragment, subunit A"/>
    <property type="match status" value="1"/>
</dbReference>
<dbReference type="GO" id="GO:0003677">
    <property type="term" value="F:DNA binding"/>
    <property type="evidence" value="ECO:0007669"/>
    <property type="project" value="UniProtKB-KW"/>
</dbReference>
<evidence type="ECO:0000313" key="5">
    <source>
        <dbReference type="EMBL" id="CUH68036.1"/>
    </source>
</evidence>
<dbReference type="InterPro" id="IPR015927">
    <property type="entry name" value="Peptidase_S24_S26A/B/C"/>
</dbReference>
<keyword evidence="2" id="KW-0238">DNA-binding</keyword>
<evidence type="ECO:0000256" key="2">
    <source>
        <dbReference type="ARBA" id="ARBA00023125"/>
    </source>
</evidence>
<keyword evidence="3" id="KW-0804">Transcription</keyword>
<dbReference type="EMBL" id="CYSA01000027">
    <property type="protein sequence ID" value="CUH68036.1"/>
    <property type="molecule type" value="Genomic_DNA"/>
</dbReference>
<accession>A0A0P1FJA3</accession>
<evidence type="ECO:0000259" key="4">
    <source>
        <dbReference type="Pfam" id="PF00717"/>
    </source>
</evidence>
<evidence type="ECO:0000256" key="1">
    <source>
        <dbReference type="ARBA" id="ARBA00023015"/>
    </source>
</evidence>
<dbReference type="CDD" id="cd06529">
    <property type="entry name" value="S24_LexA-like"/>
    <property type="match status" value="1"/>
</dbReference>
<sequence length="198" mass="21751">MDAVRSILRGGKKSGTTLNRAKDVCDALGLEIYIGPTRDVAGIDQPPAADPEEFARIPLHNASLAAGNGHQNGSEMIVDYLSFRRDWLRRIGVAPANATLARVEGDSMHPSIWSGDIVLIDRSRTDVPVRKIGSKPRNSSPVYALLDDGHARVKRIERPTDDQVLLLSDNPDHGPEFAKIETLSIIGKVMWWGHTSRE</sequence>
<dbReference type="InterPro" id="IPR036286">
    <property type="entry name" value="LexA/Signal_pep-like_sf"/>
</dbReference>
<dbReference type="SUPFAM" id="SSF51306">
    <property type="entry name" value="LexA/Signal peptidase"/>
    <property type="match status" value="1"/>
</dbReference>
<reference evidence="5 6" key="1">
    <citation type="submission" date="2015-09" db="EMBL/GenBank/DDBJ databases">
        <authorList>
            <consortium name="Swine Surveillance"/>
        </authorList>
    </citation>
    <scope>NUCLEOTIDE SEQUENCE [LARGE SCALE GENOMIC DNA]</scope>
    <source>
        <strain evidence="5 6">CECT 4357</strain>
    </source>
</reference>
<evidence type="ECO:0000256" key="3">
    <source>
        <dbReference type="ARBA" id="ARBA00023163"/>
    </source>
</evidence>
<gene>
    <name evidence="5" type="primary">prtR</name>
    <name evidence="5" type="ORF">TG4357_03354</name>
</gene>
<keyword evidence="1" id="KW-0805">Transcription regulation</keyword>
<protein>
    <submittedName>
        <fullName evidence="5">Pyocin repressor protein</fullName>
    </submittedName>
</protein>
<dbReference type="PANTHER" id="PTHR40661:SF3">
    <property type="entry name" value="FELS-1 PROPHAGE TRANSCRIPTIONAL REGULATOR"/>
    <property type="match status" value="1"/>
</dbReference>
<keyword evidence="6" id="KW-1185">Reference proteome</keyword>
<dbReference type="Proteomes" id="UP000051587">
    <property type="component" value="Unassembled WGS sequence"/>
</dbReference>
<dbReference type="InterPro" id="IPR039418">
    <property type="entry name" value="LexA-like"/>
</dbReference>
<dbReference type="STRING" id="53501.SAMN04488043_104225"/>
<dbReference type="Pfam" id="PF00717">
    <property type="entry name" value="Peptidase_S24"/>
    <property type="match status" value="1"/>
</dbReference>
<dbReference type="PANTHER" id="PTHR40661">
    <property type="match status" value="1"/>
</dbReference>
<organism evidence="5 6">
    <name type="scientific">Thalassovita gelatinovora</name>
    <name type="common">Thalassobius gelatinovorus</name>
    <dbReference type="NCBI Taxonomy" id="53501"/>
    <lineage>
        <taxon>Bacteria</taxon>
        <taxon>Pseudomonadati</taxon>
        <taxon>Pseudomonadota</taxon>
        <taxon>Alphaproteobacteria</taxon>
        <taxon>Rhodobacterales</taxon>
        <taxon>Roseobacteraceae</taxon>
        <taxon>Thalassovita</taxon>
    </lineage>
</organism>
<evidence type="ECO:0000313" key="6">
    <source>
        <dbReference type="Proteomes" id="UP000051587"/>
    </source>
</evidence>
<name>A0A0P1FJA3_THAGE</name>